<dbReference type="PANTHER" id="PTHR40940:SF2">
    <property type="entry name" value="BATD"/>
    <property type="match status" value="1"/>
</dbReference>
<keyword evidence="1" id="KW-0812">Transmembrane</keyword>
<protein>
    <recommendedName>
        <fullName evidence="3">BatD</fullName>
    </recommendedName>
</protein>
<sequence length="296" mass="33188">MIDKTDLTTNDALTLEITVGGSGNIELVSAPQVKFPSDFETYDPKVTTNINKSGSGVSGTKKFDFLAIPRTAGDFTIQPVKFCFFNPKDKQYHVFQTKAYNIHVKKGKGSGMAYSTTDQQGIHILGRDIRHIKEGTSDLRPAGDFLFGTTLYYVLLALPVILLLLVLLFWSTLKKRKANVSLVKNRKAQKIARSRLTIAQKMKKQGNDRTFYDEIALALWGYISDKFNLQKANLSMDSVKELLEQKQVAPETIQAFMDTLNSIEYARFAPGDTKGKMENIYTEALHAIMQAEKSLK</sequence>
<dbReference type="AlphaFoldDB" id="A0A3B0UNL0"/>
<dbReference type="InterPro" id="IPR025738">
    <property type="entry name" value="BatD"/>
</dbReference>
<dbReference type="PANTHER" id="PTHR40940">
    <property type="entry name" value="PROTEIN BATD-RELATED"/>
    <property type="match status" value="1"/>
</dbReference>
<feature type="transmembrane region" description="Helical" evidence="1">
    <location>
        <begin position="150"/>
        <end position="170"/>
    </location>
</feature>
<evidence type="ECO:0008006" key="3">
    <source>
        <dbReference type="Google" id="ProtNLM"/>
    </source>
</evidence>
<organism evidence="2">
    <name type="scientific">hydrothermal vent metagenome</name>
    <dbReference type="NCBI Taxonomy" id="652676"/>
    <lineage>
        <taxon>unclassified sequences</taxon>
        <taxon>metagenomes</taxon>
        <taxon>ecological metagenomes</taxon>
    </lineage>
</organism>
<gene>
    <name evidence="2" type="ORF">MNBD_BACTEROID07-1703</name>
</gene>
<dbReference type="Pfam" id="PF13584">
    <property type="entry name" value="BatD"/>
    <property type="match status" value="1"/>
</dbReference>
<accession>A0A3B0UNL0</accession>
<name>A0A3B0UNL0_9ZZZZ</name>
<proteinExistence type="predicted"/>
<dbReference type="EMBL" id="UOET01000057">
    <property type="protein sequence ID" value="VAW26747.1"/>
    <property type="molecule type" value="Genomic_DNA"/>
</dbReference>
<evidence type="ECO:0000313" key="2">
    <source>
        <dbReference type="EMBL" id="VAW26747.1"/>
    </source>
</evidence>
<keyword evidence="1" id="KW-0472">Membrane</keyword>
<evidence type="ECO:0000256" key="1">
    <source>
        <dbReference type="SAM" id="Phobius"/>
    </source>
</evidence>
<keyword evidence="1" id="KW-1133">Transmembrane helix</keyword>
<reference evidence="2" key="1">
    <citation type="submission" date="2018-06" db="EMBL/GenBank/DDBJ databases">
        <authorList>
            <person name="Zhirakovskaya E."/>
        </authorList>
    </citation>
    <scope>NUCLEOTIDE SEQUENCE</scope>
</reference>